<dbReference type="CDD" id="cd15795">
    <property type="entry name" value="PMEI-Pla_a_1_like"/>
    <property type="match status" value="1"/>
</dbReference>
<organism evidence="6 7">
    <name type="scientific">Eleusine coracana subsp. coracana</name>
    <dbReference type="NCBI Taxonomy" id="191504"/>
    <lineage>
        <taxon>Eukaryota</taxon>
        <taxon>Viridiplantae</taxon>
        <taxon>Streptophyta</taxon>
        <taxon>Embryophyta</taxon>
        <taxon>Tracheophyta</taxon>
        <taxon>Spermatophyta</taxon>
        <taxon>Magnoliopsida</taxon>
        <taxon>Liliopsida</taxon>
        <taxon>Poales</taxon>
        <taxon>Poaceae</taxon>
        <taxon>PACMAD clade</taxon>
        <taxon>Chloridoideae</taxon>
        <taxon>Cynodonteae</taxon>
        <taxon>Eleusininae</taxon>
        <taxon>Eleusine</taxon>
    </lineage>
</organism>
<accession>A0AAV5DR16</accession>
<comment type="caution">
    <text evidence="6">The sequence shown here is derived from an EMBL/GenBank/DDBJ whole genome shotgun (WGS) entry which is preliminary data.</text>
</comment>
<dbReference type="FunFam" id="1.20.140.40:FF:000002">
    <property type="entry name" value="Putative invertase inhibitor"/>
    <property type="match status" value="1"/>
</dbReference>
<keyword evidence="1 4" id="KW-0732">Signal</keyword>
<evidence type="ECO:0000256" key="4">
    <source>
        <dbReference type="SAM" id="SignalP"/>
    </source>
</evidence>
<dbReference type="Pfam" id="PF04043">
    <property type="entry name" value="PMEI"/>
    <property type="match status" value="1"/>
</dbReference>
<evidence type="ECO:0000256" key="3">
    <source>
        <dbReference type="ARBA" id="ARBA00038471"/>
    </source>
</evidence>
<evidence type="ECO:0000259" key="5">
    <source>
        <dbReference type="SMART" id="SM00856"/>
    </source>
</evidence>
<dbReference type="InterPro" id="IPR034088">
    <property type="entry name" value="Pla_a_1-like"/>
</dbReference>
<proteinExistence type="inferred from homology"/>
<dbReference type="GO" id="GO:0004857">
    <property type="term" value="F:enzyme inhibitor activity"/>
    <property type="evidence" value="ECO:0007669"/>
    <property type="project" value="InterPro"/>
</dbReference>
<sequence>MAGGSSSSSVCCGVGVLVLLAVLFVAVVTEADDTGISPLLPVCKTVGGGSYYFDVQFCVSALGSDDRSLNAERYRDFSAIAVDLVTANATSTAAKIDGLIKGGSRGNNDEAMKRCFRSCQVLYRGILQRQPGCAAAVKDGKFSDATASLEKSAAAAKECEGGFSKSNVTSPVLAEDDSAFKLAKLAVALLRFAY</sequence>
<keyword evidence="2" id="KW-1015">Disulfide bond</keyword>
<gene>
    <name evidence="6" type="primary">gb00227</name>
    <name evidence="6" type="ORF">PR202_gb00227</name>
</gene>
<dbReference type="PANTHER" id="PTHR35357">
    <property type="entry name" value="OS02G0537100 PROTEIN"/>
    <property type="match status" value="1"/>
</dbReference>
<feature type="chain" id="PRO_5043988724" description="Pectinesterase inhibitor domain-containing protein" evidence="4">
    <location>
        <begin position="32"/>
        <end position="194"/>
    </location>
</feature>
<protein>
    <recommendedName>
        <fullName evidence="5">Pectinesterase inhibitor domain-containing protein</fullName>
    </recommendedName>
</protein>
<dbReference type="InterPro" id="IPR035513">
    <property type="entry name" value="Invertase/methylesterase_inhib"/>
</dbReference>
<dbReference type="Proteomes" id="UP001054889">
    <property type="component" value="Unassembled WGS sequence"/>
</dbReference>
<reference evidence="6" key="1">
    <citation type="journal article" date="2018" name="DNA Res.">
        <title>Multiple hybrid de novo genome assembly of finger millet, an orphan allotetraploid crop.</title>
        <authorList>
            <person name="Hatakeyama M."/>
            <person name="Aluri S."/>
            <person name="Balachadran M.T."/>
            <person name="Sivarajan S.R."/>
            <person name="Patrignani A."/>
            <person name="Gruter S."/>
            <person name="Poveda L."/>
            <person name="Shimizu-Inatsugi R."/>
            <person name="Baeten J."/>
            <person name="Francoijs K.J."/>
            <person name="Nataraja K.N."/>
            <person name="Reddy Y.A.N."/>
            <person name="Phadnis S."/>
            <person name="Ravikumar R.L."/>
            <person name="Schlapbach R."/>
            <person name="Sreeman S.M."/>
            <person name="Shimizu K.K."/>
        </authorList>
    </citation>
    <scope>NUCLEOTIDE SEQUENCE</scope>
</reference>
<keyword evidence="7" id="KW-1185">Reference proteome</keyword>
<evidence type="ECO:0000313" key="7">
    <source>
        <dbReference type="Proteomes" id="UP001054889"/>
    </source>
</evidence>
<dbReference type="AlphaFoldDB" id="A0AAV5DR16"/>
<dbReference type="InterPro" id="IPR006501">
    <property type="entry name" value="Pectinesterase_inhib_dom"/>
</dbReference>
<dbReference type="NCBIfam" id="TIGR01614">
    <property type="entry name" value="PME_inhib"/>
    <property type="match status" value="1"/>
</dbReference>
<dbReference type="SUPFAM" id="SSF101148">
    <property type="entry name" value="Plant invertase/pectin methylesterase inhibitor"/>
    <property type="match status" value="1"/>
</dbReference>
<name>A0AAV5DR16_ELECO</name>
<evidence type="ECO:0000256" key="2">
    <source>
        <dbReference type="ARBA" id="ARBA00023157"/>
    </source>
</evidence>
<dbReference type="SMART" id="SM00856">
    <property type="entry name" value="PMEI"/>
    <property type="match status" value="1"/>
</dbReference>
<dbReference type="GO" id="GO:0005576">
    <property type="term" value="C:extracellular region"/>
    <property type="evidence" value="ECO:0007669"/>
    <property type="project" value="UniProtKB-ARBA"/>
</dbReference>
<dbReference type="Gene3D" id="1.20.140.40">
    <property type="entry name" value="Invertase/pectin methylesterase inhibitor family protein"/>
    <property type="match status" value="1"/>
</dbReference>
<evidence type="ECO:0000256" key="1">
    <source>
        <dbReference type="ARBA" id="ARBA00022729"/>
    </source>
</evidence>
<comment type="similarity">
    <text evidence="3">Belongs to the PMEI family.</text>
</comment>
<dbReference type="PANTHER" id="PTHR35357:SF23">
    <property type="entry name" value="PECTINESTERASE INHIBITOR DOMAIN-CONTAINING PROTEIN"/>
    <property type="match status" value="1"/>
</dbReference>
<feature type="domain" description="Pectinesterase inhibitor" evidence="5">
    <location>
        <begin position="34"/>
        <end position="189"/>
    </location>
</feature>
<evidence type="ECO:0000313" key="6">
    <source>
        <dbReference type="EMBL" id="GJN13514.1"/>
    </source>
</evidence>
<feature type="signal peptide" evidence="4">
    <location>
        <begin position="1"/>
        <end position="31"/>
    </location>
</feature>
<dbReference type="EMBL" id="BQKI01000071">
    <property type="protein sequence ID" value="GJN13514.1"/>
    <property type="molecule type" value="Genomic_DNA"/>
</dbReference>
<reference evidence="6" key="2">
    <citation type="submission" date="2021-12" db="EMBL/GenBank/DDBJ databases">
        <title>Resequencing data analysis of finger millet.</title>
        <authorList>
            <person name="Hatakeyama M."/>
            <person name="Aluri S."/>
            <person name="Balachadran M.T."/>
            <person name="Sivarajan S.R."/>
            <person name="Poveda L."/>
            <person name="Shimizu-Inatsugi R."/>
            <person name="Schlapbach R."/>
            <person name="Sreeman S.M."/>
            <person name="Shimizu K.K."/>
        </authorList>
    </citation>
    <scope>NUCLEOTIDE SEQUENCE</scope>
</reference>